<dbReference type="InterPro" id="IPR029063">
    <property type="entry name" value="SAM-dependent_MTases_sf"/>
</dbReference>
<proteinExistence type="predicted"/>
<comment type="caution">
    <text evidence="3">The sequence shown here is derived from an EMBL/GenBank/DDBJ whole genome shotgun (WGS) entry which is preliminary data.</text>
</comment>
<keyword evidence="3" id="KW-0489">Methyltransferase</keyword>
<name>A0A9X2M6W5_STRMQ</name>
<dbReference type="Gene3D" id="3.40.50.150">
    <property type="entry name" value="Vaccinia Virus protein VP39"/>
    <property type="match status" value="2"/>
</dbReference>
<evidence type="ECO:0000313" key="4">
    <source>
        <dbReference type="Proteomes" id="UP001142400"/>
    </source>
</evidence>
<dbReference type="CDD" id="cd02440">
    <property type="entry name" value="AdoMet_MTases"/>
    <property type="match status" value="1"/>
</dbReference>
<dbReference type="InterPro" id="IPR013216">
    <property type="entry name" value="Methyltransf_11"/>
</dbReference>
<accession>A0A9X2M6W5</accession>
<dbReference type="GO" id="GO:0032259">
    <property type="term" value="P:methylation"/>
    <property type="evidence" value="ECO:0007669"/>
    <property type="project" value="UniProtKB-KW"/>
</dbReference>
<dbReference type="Proteomes" id="UP001142400">
    <property type="component" value="Unassembled WGS sequence"/>
</dbReference>
<protein>
    <submittedName>
        <fullName evidence="3">Class I SAM-dependent methyltransferase</fullName>
    </submittedName>
</protein>
<dbReference type="SUPFAM" id="SSF53335">
    <property type="entry name" value="S-adenosyl-L-methionine-dependent methyltransferases"/>
    <property type="match status" value="2"/>
</dbReference>
<sequence>MTHPTTTAVAPPVRDPARLAAQYDAFHTARARTPLVARLYAAALGEDYPEEVAASSSCDWPLLGLITMRLRMRPGRLLVDAGCGTGGIGLWLARALDAGCGTGGIGLWLARALAARLIGFDLSPVAVAQATARRDRFLVPAGRAAFRVAELDATGLPDGCAHGVVCVDALSLAADRGGAVCELGRLLAPGARLVLTRALRRSAEPVWEDQARAAGLTLEHVDERPHEPAMWERLYRLWIDHADQIRRELGDVQAERMLAEAHRMLPALPGRRAVLLTLRRPPTVPAPLVVADRMTGPGRPDDDGPATSERTPS</sequence>
<dbReference type="PANTHER" id="PTHR43591">
    <property type="entry name" value="METHYLTRANSFERASE"/>
    <property type="match status" value="1"/>
</dbReference>
<keyword evidence="4" id="KW-1185">Reference proteome</keyword>
<evidence type="ECO:0000313" key="3">
    <source>
        <dbReference type="EMBL" id="MCQ8836181.1"/>
    </source>
</evidence>
<organism evidence="3 4">
    <name type="scientific">Streptomyces malaysiensis subsp. samsunensis</name>
    <dbReference type="NCBI Taxonomy" id="459658"/>
    <lineage>
        <taxon>Bacteria</taxon>
        <taxon>Bacillati</taxon>
        <taxon>Actinomycetota</taxon>
        <taxon>Actinomycetes</taxon>
        <taxon>Kitasatosporales</taxon>
        <taxon>Streptomycetaceae</taxon>
        <taxon>Streptomyces</taxon>
        <taxon>Streptomyces violaceusniger group</taxon>
    </lineage>
</organism>
<evidence type="ECO:0000259" key="2">
    <source>
        <dbReference type="Pfam" id="PF08241"/>
    </source>
</evidence>
<dbReference type="RefSeq" id="WP_257636249.1">
    <property type="nucleotide sequence ID" value="NZ_JANIIC010000110.1"/>
</dbReference>
<dbReference type="Pfam" id="PF08241">
    <property type="entry name" value="Methyltransf_11"/>
    <property type="match status" value="1"/>
</dbReference>
<dbReference type="EMBL" id="JANIIC010000110">
    <property type="protein sequence ID" value="MCQ8836181.1"/>
    <property type="molecule type" value="Genomic_DNA"/>
</dbReference>
<evidence type="ECO:0000256" key="1">
    <source>
        <dbReference type="SAM" id="MobiDB-lite"/>
    </source>
</evidence>
<dbReference type="GO" id="GO:0008757">
    <property type="term" value="F:S-adenosylmethionine-dependent methyltransferase activity"/>
    <property type="evidence" value="ECO:0007669"/>
    <property type="project" value="InterPro"/>
</dbReference>
<gene>
    <name evidence="3" type="ORF">NQU54_46045</name>
</gene>
<keyword evidence="3" id="KW-0808">Transferase</keyword>
<dbReference type="AlphaFoldDB" id="A0A9X2M6W5"/>
<feature type="region of interest" description="Disordered" evidence="1">
    <location>
        <begin position="288"/>
        <end position="313"/>
    </location>
</feature>
<reference evidence="3" key="1">
    <citation type="submission" date="2022-06" db="EMBL/GenBank/DDBJ databases">
        <title>WGS of actinobacteria.</title>
        <authorList>
            <person name="Thawai C."/>
        </authorList>
    </citation>
    <scope>NUCLEOTIDE SEQUENCE</scope>
    <source>
        <strain evidence="3">DSM 42010</strain>
    </source>
</reference>
<feature type="domain" description="Methyltransferase type 11" evidence="2">
    <location>
        <begin position="96"/>
        <end position="195"/>
    </location>
</feature>